<comment type="function">
    <text evidence="5">Non-catalytic subunit of the queuine tRNA-ribosyltransferase (TGT) that catalyzes the base-exchange of a guanine (G) residue with queuine (Q) at position 34 (anticodon wobble position) in tRNAs with GU(N) anticodons (tRNA-Asp, -Asn, -His and -Tyr), resulting in the hypermodified nucleoside queuosine (7-(((4,5-cis-dihydroxy-2-cyclopenten-1-yl)amino)methyl)-7-deazaguanosine).</text>
</comment>
<comment type="subunit">
    <text evidence="5">Heterodimer of a catalytic subunit and an accessory subunit.</text>
</comment>
<comment type="subcellular location">
    <subcellularLocation>
        <location evidence="5">Cytoplasm</location>
    </subcellularLocation>
</comment>
<evidence type="ECO:0000256" key="4">
    <source>
        <dbReference type="ARBA" id="ARBA00022833"/>
    </source>
</evidence>
<dbReference type="NCBIfam" id="TIGR00449">
    <property type="entry name" value="tgt_general"/>
    <property type="match status" value="1"/>
</dbReference>
<dbReference type="Pfam" id="PF01702">
    <property type="entry name" value="TGT"/>
    <property type="match status" value="1"/>
</dbReference>
<gene>
    <name evidence="7" type="ORF">FSB_LOCUS58934</name>
</gene>
<dbReference type="InterPro" id="IPR028592">
    <property type="entry name" value="QTRTD1"/>
</dbReference>
<dbReference type="FunFam" id="3.20.20.105:FF:000003">
    <property type="entry name" value="Queuine tRNA-ribosyltransferase accessory subunit 2"/>
    <property type="match status" value="1"/>
</dbReference>
<feature type="binding site" evidence="5">
    <location>
        <position position="328"/>
    </location>
    <ligand>
        <name>Zn(2+)</name>
        <dbReference type="ChEBI" id="CHEBI:29105"/>
    </ligand>
</feature>
<dbReference type="PANTHER" id="PTHR46064">
    <property type="entry name" value="QUEUINE TRNA-RIBOSYLTRANSFERASE ACCESSORY SUBUNIT 2"/>
    <property type="match status" value="1"/>
</dbReference>
<evidence type="ECO:0000256" key="1">
    <source>
        <dbReference type="ARBA" id="ARBA00022490"/>
    </source>
</evidence>
<feature type="binding site" evidence="5">
    <location>
        <position position="354"/>
    </location>
    <ligand>
        <name>Zn(2+)</name>
        <dbReference type="ChEBI" id="CHEBI:29105"/>
    </ligand>
</feature>
<keyword evidence="1 5" id="KW-0963">Cytoplasm</keyword>
<reference evidence="7" key="1">
    <citation type="submission" date="2018-02" db="EMBL/GenBank/DDBJ databases">
        <authorList>
            <person name="Cohen D.B."/>
            <person name="Kent A.D."/>
        </authorList>
    </citation>
    <scope>NUCLEOTIDE SEQUENCE</scope>
</reference>
<comment type="similarity">
    <text evidence="5">Belongs to the queuine tRNA-ribosyltransferase family. QTRT2 subfamily.</text>
</comment>
<dbReference type="InterPro" id="IPR036511">
    <property type="entry name" value="TGT-like_sf"/>
</dbReference>
<keyword evidence="2 5" id="KW-0819">tRNA processing</keyword>
<evidence type="ECO:0000259" key="6">
    <source>
        <dbReference type="Pfam" id="PF01702"/>
    </source>
</evidence>
<keyword evidence="4 5" id="KW-0862">Zinc</keyword>
<dbReference type="Gene3D" id="3.20.20.105">
    <property type="entry name" value="Queuine tRNA-ribosyltransferase-like"/>
    <property type="match status" value="1"/>
</dbReference>
<dbReference type="GO" id="GO:0005737">
    <property type="term" value="C:cytoplasm"/>
    <property type="evidence" value="ECO:0007669"/>
    <property type="project" value="UniProtKB-SubCell"/>
</dbReference>
<dbReference type="InterPro" id="IPR050852">
    <property type="entry name" value="Queuine_tRNA-ribosyltrfase"/>
</dbReference>
<dbReference type="SUPFAM" id="SSF51713">
    <property type="entry name" value="tRNA-guanine transglycosylase"/>
    <property type="match status" value="1"/>
</dbReference>
<feature type="binding site" evidence="5">
    <location>
        <position position="325"/>
    </location>
    <ligand>
        <name>Zn(2+)</name>
        <dbReference type="ChEBI" id="CHEBI:29105"/>
    </ligand>
</feature>
<evidence type="ECO:0000256" key="2">
    <source>
        <dbReference type="ARBA" id="ARBA00022694"/>
    </source>
</evidence>
<dbReference type="GO" id="GO:0008479">
    <property type="term" value="F:tRNA-guanosine(34) queuine transglycosylase activity"/>
    <property type="evidence" value="ECO:0007669"/>
    <property type="project" value="UniProtKB-UniRule"/>
</dbReference>
<name>A0A2N9J1G6_FAGSY</name>
<evidence type="ECO:0000256" key="3">
    <source>
        <dbReference type="ARBA" id="ARBA00022723"/>
    </source>
</evidence>
<sequence>MKFAVKAWSNGKARAGVVQLGNLASPIETPCLLLSTRKGLPSFIPPDLLPSLPSPDSHLFQVCPLHFLEGLSPKTISNVGGLHQMLGLHDYGLAAVARDSIQCLPEWNSTNKIGASFETPCGRLLIKPVEYMELISSMRPNIWATLADEVPAWVSEKRNRTSVDRTVRWLDDCIALSPAGGAVFGAIVGGSNVEERHRCAQEVAKRNVSGYWIGGFGLGESWDERPALLNAITDILPEEKPRLICGLGLPEEVLQGVASGIDLFDSVYINHLTLGGFALTFPLDGVDVNESYFQLSDIGSDQTKISLRATLYRKDTSPIVEGCSCYTCQNHTKAYINHLLNVHEMLAQTLLEIHNTHHYLGFFCAIREAIKAGNFEQFRQQFIERRRDCVALAAVHA</sequence>
<evidence type="ECO:0000313" key="7">
    <source>
        <dbReference type="EMBL" id="SPD31052.1"/>
    </source>
</evidence>
<evidence type="ECO:0000256" key="5">
    <source>
        <dbReference type="HAMAP-Rule" id="MF_03043"/>
    </source>
</evidence>
<dbReference type="GO" id="GO:0006400">
    <property type="term" value="P:tRNA modification"/>
    <property type="evidence" value="ECO:0007669"/>
    <property type="project" value="InterPro"/>
</dbReference>
<dbReference type="InterPro" id="IPR002616">
    <property type="entry name" value="tRNA_ribo_trans-like"/>
</dbReference>
<organism evidence="7">
    <name type="scientific">Fagus sylvatica</name>
    <name type="common">Beechnut</name>
    <dbReference type="NCBI Taxonomy" id="28930"/>
    <lineage>
        <taxon>Eukaryota</taxon>
        <taxon>Viridiplantae</taxon>
        <taxon>Streptophyta</taxon>
        <taxon>Embryophyta</taxon>
        <taxon>Tracheophyta</taxon>
        <taxon>Spermatophyta</taxon>
        <taxon>Magnoliopsida</taxon>
        <taxon>eudicotyledons</taxon>
        <taxon>Gunneridae</taxon>
        <taxon>Pentapetalae</taxon>
        <taxon>rosids</taxon>
        <taxon>fabids</taxon>
        <taxon>Fagales</taxon>
        <taxon>Fagaceae</taxon>
        <taxon>Fagus</taxon>
    </lineage>
</organism>
<accession>A0A2N9J1G6</accession>
<comment type="cofactor">
    <cofactor evidence="5">
        <name>Zn(2+)</name>
        <dbReference type="ChEBI" id="CHEBI:29105"/>
    </cofactor>
    <text evidence="5">Binds 1 zinc ion per subunit.</text>
</comment>
<dbReference type="AlphaFoldDB" id="A0A2N9J1G6"/>
<dbReference type="PANTHER" id="PTHR46064:SF1">
    <property type="entry name" value="QUEUINE TRNA-RIBOSYLTRANSFERASE ACCESSORY SUBUNIT 2"/>
    <property type="match status" value="1"/>
</dbReference>
<protein>
    <recommendedName>
        <fullName evidence="5">Queuine tRNA-ribosyltransferase accessory subunit 2</fullName>
    </recommendedName>
    <alternativeName>
        <fullName evidence="5">Queuine tRNA-ribosyltransferase domain-containing protein 1</fullName>
    </alternativeName>
</protein>
<keyword evidence="3 5" id="KW-0479">Metal-binding</keyword>
<dbReference type="EMBL" id="OIVN01006343">
    <property type="protein sequence ID" value="SPD31052.1"/>
    <property type="molecule type" value="Genomic_DNA"/>
</dbReference>
<feature type="binding site" evidence="5">
    <location>
        <position position="323"/>
    </location>
    <ligand>
        <name>Zn(2+)</name>
        <dbReference type="ChEBI" id="CHEBI:29105"/>
    </ligand>
</feature>
<feature type="domain" description="tRNA-guanine(15) transglycosylase-like" evidence="6">
    <location>
        <begin position="12"/>
        <end position="386"/>
    </location>
</feature>
<dbReference type="HAMAP" id="MF_03043">
    <property type="entry name" value="QTRT2"/>
    <property type="match status" value="1"/>
</dbReference>
<proteinExistence type="inferred from homology"/>
<dbReference type="GO" id="GO:0046872">
    <property type="term" value="F:metal ion binding"/>
    <property type="evidence" value="ECO:0007669"/>
    <property type="project" value="UniProtKB-KW"/>
</dbReference>